<keyword evidence="3" id="KW-0176">Collagen</keyword>
<feature type="region of interest" description="Disordered" evidence="1">
    <location>
        <begin position="99"/>
        <end position="154"/>
    </location>
</feature>
<gene>
    <name evidence="3" type="ORF">ThimaDRAFT_4867</name>
</gene>
<sequence length="302" mass="30207">MPFACNRKPLVLAIMAVLTPAGLVLAGNIVQTPTGGAVIVTDEDRSTQRFRVNATGEVYIPGLPGTDAVGTDLTCFRGGAGATADGQLVKCAPGLGVGPQGEIGPQGPQGVDGAQGPQGETGAAGAQGPEGAQGVMGPQGETGPQGPQGAQGEQGIAGKTILSGEVPPQAGDGVDGDYWLDTDTQTLYGPKVAGAWPAGVSLIGPQGPQGAGATSGYQRVSGGGGIYNDDSPRTVTAACPDGTYVVGGGFEIKSFDDDPDVKVTKSMATSDTQWSVTASNTYLGRDTWNLKTYAICISIIGP</sequence>
<evidence type="ECO:0000256" key="2">
    <source>
        <dbReference type="SAM" id="SignalP"/>
    </source>
</evidence>
<dbReference type="AlphaFoldDB" id="F9UIW4"/>
<reference evidence="3 4" key="1">
    <citation type="submission" date="2011-06" db="EMBL/GenBank/DDBJ databases">
        <title>The draft genome of Thiocapsa marina 5811.</title>
        <authorList>
            <consortium name="US DOE Joint Genome Institute (JGI-PGF)"/>
            <person name="Lucas S."/>
            <person name="Han J."/>
            <person name="Cheng J.-F."/>
            <person name="Goodwin L."/>
            <person name="Pitluck S."/>
            <person name="Peters L."/>
            <person name="Land M.L."/>
            <person name="Hauser L."/>
            <person name="Vogl K."/>
            <person name="Liu Z."/>
            <person name="Imhoff J."/>
            <person name="Thiel V."/>
            <person name="Frigaard N.-U."/>
            <person name="Bryant D."/>
            <person name="Woyke T.J."/>
        </authorList>
    </citation>
    <scope>NUCLEOTIDE SEQUENCE [LARGE SCALE GENOMIC DNA]</scope>
    <source>
        <strain evidence="3 4">5811</strain>
    </source>
</reference>
<accession>F9UIW4</accession>
<dbReference type="Pfam" id="PF01391">
    <property type="entry name" value="Collagen"/>
    <property type="match status" value="1"/>
</dbReference>
<dbReference type="STRING" id="768671.ThimaDRAFT_4867"/>
<evidence type="ECO:0000256" key="1">
    <source>
        <dbReference type="SAM" id="MobiDB-lite"/>
    </source>
</evidence>
<protein>
    <submittedName>
        <fullName evidence="3">Collagen triple helix repeat-containing protein</fullName>
    </submittedName>
</protein>
<dbReference type="eggNOG" id="COG5164">
    <property type="taxonomic scope" value="Bacteria"/>
</dbReference>
<name>F9UIW4_9GAMM</name>
<keyword evidence="2" id="KW-0732">Signal</keyword>
<feature type="signal peptide" evidence="2">
    <location>
        <begin position="1"/>
        <end position="26"/>
    </location>
</feature>
<dbReference type="EMBL" id="AFWV01000036">
    <property type="protein sequence ID" value="EGV15858.1"/>
    <property type="molecule type" value="Genomic_DNA"/>
</dbReference>
<evidence type="ECO:0000313" key="3">
    <source>
        <dbReference type="EMBL" id="EGV15858.1"/>
    </source>
</evidence>
<dbReference type="PANTHER" id="PTHR24637">
    <property type="entry name" value="COLLAGEN"/>
    <property type="match status" value="1"/>
</dbReference>
<dbReference type="OrthoDB" id="8457242at2"/>
<proteinExistence type="predicted"/>
<evidence type="ECO:0000313" key="4">
    <source>
        <dbReference type="Proteomes" id="UP000005459"/>
    </source>
</evidence>
<keyword evidence="4" id="KW-1185">Reference proteome</keyword>
<feature type="compositionally biased region" description="Low complexity" evidence="1">
    <location>
        <begin position="102"/>
        <end position="154"/>
    </location>
</feature>
<dbReference type="Proteomes" id="UP000005459">
    <property type="component" value="Unassembled WGS sequence"/>
</dbReference>
<dbReference type="InterPro" id="IPR008160">
    <property type="entry name" value="Collagen"/>
</dbReference>
<feature type="chain" id="PRO_5003388890" evidence="2">
    <location>
        <begin position="27"/>
        <end position="302"/>
    </location>
</feature>
<organism evidence="3 4">
    <name type="scientific">Thiocapsa marina 5811</name>
    <dbReference type="NCBI Taxonomy" id="768671"/>
    <lineage>
        <taxon>Bacteria</taxon>
        <taxon>Pseudomonadati</taxon>
        <taxon>Pseudomonadota</taxon>
        <taxon>Gammaproteobacteria</taxon>
        <taxon>Chromatiales</taxon>
        <taxon>Chromatiaceae</taxon>
        <taxon>Thiocapsa</taxon>
    </lineage>
</organism>
<dbReference type="PANTHER" id="PTHR24637:SF422">
    <property type="entry name" value="COLLAGEN IV NC1 DOMAIN-CONTAINING PROTEIN"/>
    <property type="match status" value="1"/>
</dbReference>